<evidence type="ECO:0000313" key="3">
    <source>
        <dbReference type="Proteomes" id="UP000321750"/>
    </source>
</evidence>
<organism evidence="2 3">
    <name type="scientific">Methylobacterium gnaphalii</name>
    <dbReference type="NCBI Taxonomy" id="1010610"/>
    <lineage>
        <taxon>Bacteria</taxon>
        <taxon>Pseudomonadati</taxon>
        <taxon>Pseudomonadota</taxon>
        <taxon>Alphaproteobacteria</taxon>
        <taxon>Hyphomicrobiales</taxon>
        <taxon>Methylobacteriaceae</taxon>
        <taxon>Methylobacterium</taxon>
    </lineage>
</organism>
<dbReference type="RefSeq" id="WP_147049088.1">
    <property type="nucleotide sequence ID" value="NZ_BJZV01000066.1"/>
</dbReference>
<feature type="compositionally biased region" description="Polar residues" evidence="1">
    <location>
        <begin position="73"/>
        <end position="86"/>
    </location>
</feature>
<dbReference type="AlphaFoldDB" id="A0A512JS32"/>
<dbReference type="Proteomes" id="UP000321750">
    <property type="component" value="Unassembled WGS sequence"/>
</dbReference>
<reference evidence="2 3" key="1">
    <citation type="submission" date="2019-07" db="EMBL/GenBank/DDBJ databases">
        <title>Whole genome shotgun sequence of Methylobacterium gnaphalii NBRC 107716.</title>
        <authorList>
            <person name="Hosoyama A."/>
            <person name="Uohara A."/>
            <person name="Ohji S."/>
            <person name="Ichikawa N."/>
        </authorList>
    </citation>
    <scope>NUCLEOTIDE SEQUENCE [LARGE SCALE GENOMIC DNA]</scope>
    <source>
        <strain evidence="2 3">NBRC 107716</strain>
    </source>
</reference>
<accession>A0A512JS32</accession>
<protein>
    <submittedName>
        <fullName evidence="2">Uncharacterized protein</fullName>
    </submittedName>
</protein>
<feature type="region of interest" description="Disordered" evidence="1">
    <location>
        <begin position="61"/>
        <end position="86"/>
    </location>
</feature>
<evidence type="ECO:0000313" key="2">
    <source>
        <dbReference type="EMBL" id="GEP12760.1"/>
    </source>
</evidence>
<proteinExistence type="predicted"/>
<gene>
    <name evidence="2" type="ORF">MGN01_46050</name>
</gene>
<evidence type="ECO:0000256" key="1">
    <source>
        <dbReference type="SAM" id="MobiDB-lite"/>
    </source>
</evidence>
<name>A0A512JS32_9HYPH</name>
<sequence>MFIVNGHLADPAAQLAVIIMGEAPSELAKILRRIDEEFPCDLLKTVEITAHLKIKTVNIGFEEPSGDRERPSQAAQPSFYSSEAHL</sequence>
<keyword evidence="3" id="KW-1185">Reference proteome</keyword>
<dbReference type="EMBL" id="BJZV01000066">
    <property type="protein sequence ID" value="GEP12760.1"/>
    <property type="molecule type" value="Genomic_DNA"/>
</dbReference>
<comment type="caution">
    <text evidence="2">The sequence shown here is derived from an EMBL/GenBank/DDBJ whole genome shotgun (WGS) entry which is preliminary data.</text>
</comment>